<feature type="transmembrane region" description="Helical" evidence="8">
    <location>
        <begin position="94"/>
        <end position="113"/>
    </location>
</feature>
<feature type="compositionally biased region" description="Gly residues" evidence="7">
    <location>
        <begin position="504"/>
        <end position="513"/>
    </location>
</feature>
<dbReference type="AlphaFoldDB" id="A0A317QN55"/>
<dbReference type="InterPro" id="IPR020846">
    <property type="entry name" value="MFS_dom"/>
</dbReference>
<feature type="transmembrane region" description="Helical" evidence="8">
    <location>
        <begin position="64"/>
        <end position="82"/>
    </location>
</feature>
<evidence type="ECO:0000256" key="5">
    <source>
        <dbReference type="ARBA" id="ARBA00022989"/>
    </source>
</evidence>
<dbReference type="InterPro" id="IPR011701">
    <property type="entry name" value="MFS"/>
</dbReference>
<dbReference type="Proteomes" id="UP000246661">
    <property type="component" value="Unassembled WGS sequence"/>
</dbReference>
<dbReference type="PANTHER" id="PTHR42718:SF47">
    <property type="entry name" value="METHYL VIOLOGEN RESISTANCE PROTEIN SMVA"/>
    <property type="match status" value="1"/>
</dbReference>
<dbReference type="RefSeq" id="WP_110006426.1">
    <property type="nucleotide sequence ID" value="NZ_QGTX01000001.1"/>
</dbReference>
<sequence>MSARTSVTGPPVAPAAGDRPAGPREWAALAVLVLAVVLLSVDSTVLTLAVPALTGDLSPTAGQVLWIGDVYGFLLAGLLVLMGGLADRFGRKRVLLVGTLAFGVASAVAGIATDPATLIAARAAQGIAAATLMPSTLSLIRNLFPVARQRTRAIALWSAGASGGAVLGPLVGGVLLQHFWWGSVFLVNLPVVAVLLVGGWFLLPESRDPRPGRLDVLGAAQSVVAVLTVVFAVKEVAGHGLTPVAGATAVLGVLVAASFVRRQRRIASPLVDVRLFANRAFAGALATQLIALTALTGLLFFFSQYLQLVRGSTPLQAGLQELPLMLAALGVLVVVPPLVAGLGLGRAVGSGLWLSALGMLALAGAEGMPGYVWLVPALLAVGAGFGIAFTLSTDAAVGAVEPHRAGTASALSETSYELGAALGIAVLGSLQTVLYRAHLPEGLGGAVRESLARADSVLGDGEVLATARESFTWAMQVTSIGAAVILAVAAATAWRVIPSPRTGGPPGGRGSGSGRDRQRGATRKAGQPSAASHAVEVDASHAVTVPGPTSPRG</sequence>
<dbReference type="CDD" id="cd17321">
    <property type="entry name" value="MFS_MMR_MDR_like"/>
    <property type="match status" value="1"/>
</dbReference>
<dbReference type="PANTHER" id="PTHR42718">
    <property type="entry name" value="MAJOR FACILITATOR SUPERFAMILY MULTIDRUG TRANSPORTER MFSC"/>
    <property type="match status" value="1"/>
</dbReference>
<feature type="transmembrane region" description="Helical" evidence="8">
    <location>
        <begin position="239"/>
        <end position="260"/>
    </location>
</feature>
<organism evidence="10 11">
    <name type="scientific">Geodermatophilus normandii</name>
    <dbReference type="NCBI Taxonomy" id="1137989"/>
    <lineage>
        <taxon>Bacteria</taxon>
        <taxon>Bacillati</taxon>
        <taxon>Actinomycetota</taxon>
        <taxon>Actinomycetes</taxon>
        <taxon>Geodermatophilales</taxon>
        <taxon>Geodermatophilaceae</taxon>
        <taxon>Geodermatophilus</taxon>
    </lineage>
</organism>
<dbReference type="GO" id="GO:0005886">
    <property type="term" value="C:plasma membrane"/>
    <property type="evidence" value="ECO:0007669"/>
    <property type="project" value="UniProtKB-SubCell"/>
</dbReference>
<evidence type="ECO:0000313" key="10">
    <source>
        <dbReference type="EMBL" id="PWW24196.1"/>
    </source>
</evidence>
<gene>
    <name evidence="10" type="ORF">JD79_03374</name>
</gene>
<feature type="transmembrane region" description="Helical" evidence="8">
    <location>
        <begin position="371"/>
        <end position="397"/>
    </location>
</feature>
<keyword evidence="2" id="KW-0813">Transport</keyword>
<feature type="transmembrane region" description="Helical" evidence="8">
    <location>
        <begin position="178"/>
        <end position="202"/>
    </location>
</feature>
<feature type="region of interest" description="Disordered" evidence="7">
    <location>
        <begin position="1"/>
        <end position="21"/>
    </location>
</feature>
<dbReference type="Gene3D" id="1.20.1720.10">
    <property type="entry name" value="Multidrug resistance protein D"/>
    <property type="match status" value="1"/>
</dbReference>
<keyword evidence="11" id="KW-1185">Reference proteome</keyword>
<reference evidence="11" key="1">
    <citation type="submission" date="2018-05" db="EMBL/GenBank/DDBJ databases">
        <authorList>
            <person name="Klenk H.-P."/>
            <person name="Huntemann M."/>
            <person name="Clum A."/>
            <person name="Pillay M."/>
            <person name="Palaniappan K."/>
            <person name="Varghese N."/>
            <person name="Mikhailova N."/>
            <person name="Stamatis D."/>
            <person name="Reddy T."/>
            <person name="Daum C."/>
            <person name="Shapiro N."/>
            <person name="Ivanova N."/>
            <person name="Kyrpides N."/>
            <person name="Woyke T."/>
        </authorList>
    </citation>
    <scope>NUCLEOTIDE SEQUENCE [LARGE SCALE GENOMIC DNA]</scope>
    <source>
        <strain evidence="11">DSM 45417</strain>
    </source>
</reference>
<evidence type="ECO:0000256" key="2">
    <source>
        <dbReference type="ARBA" id="ARBA00022448"/>
    </source>
</evidence>
<evidence type="ECO:0000259" key="9">
    <source>
        <dbReference type="PROSITE" id="PS50850"/>
    </source>
</evidence>
<evidence type="ECO:0000256" key="8">
    <source>
        <dbReference type="SAM" id="Phobius"/>
    </source>
</evidence>
<comment type="caution">
    <text evidence="10">The sequence shown here is derived from an EMBL/GenBank/DDBJ whole genome shotgun (WGS) entry which is preliminary data.</text>
</comment>
<feature type="transmembrane region" description="Helical" evidence="8">
    <location>
        <begin position="152"/>
        <end position="172"/>
    </location>
</feature>
<feature type="transmembrane region" description="Helical" evidence="8">
    <location>
        <begin position="281"/>
        <end position="302"/>
    </location>
</feature>
<dbReference type="Gene3D" id="1.20.1250.20">
    <property type="entry name" value="MFS general substrate transporter like domains"/>
    <property type="match status" value="1"/>
</dbReference>
<evidence type="ECO:0000256" key="7">
    <source>
        <dbReference type="SAM" id="MobiDB-lite"/>
    </source>
</evidence>
<keyword evidence="5 8" id="KW-1133">Transmembrane helix</keyword>
<evidence type="ECO:0000313" key="11">
    <source>
        <dbReference type="Proteomes" id="UP000246661"/>
    </source>
</evidence>
<feature type="transmembrane region" description="Helical" evidence="8">
    <location>
        <begin position="347"/>
        <end position="365"/>
    </location>
</feature>
<dbReference type="EMBL" id="QGTX01000001">
    <property type="protein sequence ID" value="PWW24196.1"/>
    <property type="molecule type" value="Genomic_DNA"/>
</dbReference>
<evidence type="ECO:0000256" key="4">
    <source>
        <dbReference type="ARBA" id="ARBA00022692"/>
    </source>
</evidence>
<dbReference type="Pfam" id="PF07690">
    <property type="entry name" value="MFS_1"/>
    <property type="match status" value="1"/>
</dbReference>
<dbReference type="SUPFAM" id="SSF103473">
    <property type="entry name" value="MFS general substrate transporter"/>
    <property type="match status" value="1"/>
</dbReference>
<dbReference type="InterPro" id="IPR036259">
    <property type="entry name" value="MFS_trans_sf"/>
</dbReference>
<feature type="domain" description="Major facilitator superfamily (MFS) profile" evidence="9">
    <location>
        <begin position="28"/>
        <end position="501"/>
    </location>
</feature>
<dbReference type="PROSITE" id="PS50850">
    <property type="entry name" value="MFS"/>
    <property type="match status" value="1"/>
</dbReference>
<feature type="transmembrane region" description="Helical" evidence="8">
    <location>
        <begin position="322"/>
        <end position="340"/>
    </location>
</feature>
<accession>A0A317QN55</accession>
<name>A0A317QN55_9ACTN</name>
<keyword evidence="4 8" id="KW-0812">Transmembrane</keyword>
<feature type="region of interest" description="Disordered" evidence="7">
    <location>
        <begin position="497"/>
        <end position="553"/>
    </location>
</feature>
<proteinExistence type="predicted"/>
<feature type="transmembrane region" description="Helical" evidence="8">
    <location>
        <begin position="214"/>
        <end position="233"/>
    </location>
</feature>
<comment type="subcellular location">
    <subcellularLocation>
        <location evidence="1">Cell membrane</location>
        <topology evidence="1">Multi-pass membrane protein</topology>
    </subcellularLocation>
</comment>
<feature type="transmembrane region" description="Helical" evidence="8">
    <location>
        <begin position="26"/>
        <end position="52"/>
    </location>
</feature>
<feature type="transmembrane region" description="Helical" evidence="8">
    <location>
        <begin position="119"/>
        <end position="140"/>
    </location>
</feature>
<feature type="transmembrane region" description="Helical" evidence="8">
    <location>
        <begin position="418"/>
        <end position="437"/>
    </location>
</feature>
<dbReference type="PROSITE" id="PS00216">
    <property type="entry name" value="SUGAR_TRANSPORT_1"/>
    <property type="match status" value="1"/>
</dbReference>
<dbReference type="GO" id="GO:0022857">
    <property type="term" value="F:transmembrane transporter activity"/>
    <property type="evidence" value="ECO:0007669"/>
    <property type="project" value="InterPro"/>
</dbReference>
<keyword evidence="3" id="KW-1003">Cell membrane</keyword>
<evidence type="ECO:0000256" key="3">
    <source>
        <dbReference type="ARBA" id="ARBA00022475"/>
    </source>
</evidence>
<protein>
    <submittedName>
        <fullName evidence="10">DHA2 family multidrug resistance protein-like MFS transporter</fullName>
    </submittedName>
</protein>
<evidence type="ECO:0000256" key="1">
    <source>
        <dbReference type="ARBA" id="ARBA00004651"/>
    </source>
</evidence>
<evidence type="ECO:0000256" key="6">
    <source>
        <dbReference type="ARBA" id="ARBA00023136"/>
    </source>
</evidence>
<dbReference type="InterPro" id="IPR005829">
    <property type="entry name" value="Sugar_transporter_CS"/>
</dbReference>
<dbReference type="OrthoDB" id="9781469at2"/>
<feature type="transmembrane region" description="Helical" evidence="8">
    <location>
        <begin position="473"/>
        <end position="494"/>
    </location>
</feature>
<keyword evidence="6 8" id="KW-0472">Membrane</keyword>